<dbReference type="AlphaFoldDB" id="A0A4Q2DC76"/>
<proteinExistence type="predicted"/>
<dbReference type="EMBL" id="SDEE01000381">
    <property type="protein sequence ID" value="RXW16989.1"/>
    <property type="molecule type" value="Genomic_DNA"/>
</dbReference>
<sequence>MTLYNDGPKPVYPYLFYFDPNDLTITPWVATDVSGRPVDAPLLPRSQLALGYENGGAPQWEFVFLDDRPKDIGFFKLFLSSSSANFACLTRKRTPFERDTCTRLAEESDEEAEEAGELETTLDDSKESWGVKMATLIQIRK</sequence>
<accession>A0A4Q2DC76</accession>
<evidence type="ECO:0000313" key="2">
    <source>
        <dbReference type="EMBL" id="RXW16989.1"/>
    </source>
</evidence>
<evidence type="ECO:0000313" key="3">
    <source>
        <dbReference type="Proteomes" id="UP000290288"/>
    </source>
</evidence>
<keyword evidence="3" id="KW-1185">Reference proteome</keyword>
<dbReference type="OrthoDB" id="3223806at2759"/>
<gene>
    <name evidence="2" type="ORF">EST38_g8863</name>
</gene>
<evidence type="ECO:0000256" key="1">
    <source>
        <dbReference type="SAM" id="MobiDB-lite"/>
    </source>
</evidence>
<protein>
    <submittedName>
        <fullName evidence="2">Uncharacterized protein</fullName>
    </submittedName>
</protein>
<feature type="region of interest" description="Disordered" evidence="1">
    <location>
        <begin position="105"/>
        <end position="124"/>
    </location>
</feature>
<name>A0A4Q2DC76_9AGAR</name>
<reference evidence="2 3" key="1">
    <citation type="submission" date="2019-01" db="EMBL/GenBank/DDBJ databases">
        <title>Draft genome sequence of Psathyrella aberdarensis IHI B618.</title>
        <authorList>
            <person name="Buettner E."/>
            <person name="Kellner H."/>
        </authorList>
    </citation>
    <scope>NUCLEOTIDE SEQUENCE [LARGE SCALE GENOMIC DNA]</scope>
    <source>
        <strain evidence="2 3">IHI B618</strain>
    </source>
</reference>
<comment type="caution">
    <text evidence="2">The sequence shown here is derived from an EMBL/GenBank/DDBJ whole genome shotgun (WGS) entry which is preliminary data.</text>
</comment>
<feature type="compositionally biased region" description="Acidic residues" evidence="1">
    <location>
        <begin position="107"/>
        <end position="122"/>
    </location>
</feature>
<dbReference type="Proteomes" id="UP000290288">
    <property type="component" value="Unassembled WGS sequence"/>
</dbReference>
<organism evidence="2 3">
    <name type="scientific">Candolleomyces aberdarensis</name>
    <dbReference type="NCBI Taxonomy" id="2316362"/>
    <lineage>
        <taxon>Eukaryota</taxon>
        <taxon>Fungi</taxon>
        <taxon>Dikarya</taxon>
        <taxon>Basidiomycota</taxon>
        <taxon>Agaricomycotina</taxon>
        <taxon>Agaricomycetes</taxon>
        <taxon>Agaricomycetidae</taxon>
        <taxon>Agaricales</taxon>
        <taxon>Agaricineae</taxon>
        <taxon>Psathyrellaceae</taxon>
        <taxon>Candolleomyces</taxon>
    </lineage>
</organism>